<feature type="chain" id="PRO_5045235540" evidence="1">
    <location>
        <begin position="18"/>
        <end position="408"/>
    </location>
</feature>
<dbReference type="PROSITE" id="PS51257">
    <property type="entry name" value="PROKAR_LIPOPROTEIN"/>
    <property type="match status" value="1"/>
</dbReference>
<accession>A0ABP8MQN1</accession>
<evidence type="ECO:0000313" key="2">
    <source>
        <dbReference type="EMBL" id="GAA4454471.1"/>
    </source>
</evidence>
<evidence type="ECO:0000256" key="1">
    <source>
        <dbReference type="SAM" id="SignalP"/>
    </source>
</evidence>
<reference evidence="3" key="1">
    <citation type="journal article" date="2019" name="Int. J. Syst. Evol. Microbiol.">
        <title>The Global Catalogue of Microorganisms (GCM) 10K type strain sequencing project: providing services to taxonomists for standard genome sequencing and annotation.</title>
        <authorList>
            <consortium name="The Broad Institute Genomics Platform"/>
            <consortium name="The Broad Institute Genome Sequencing Center for Infectious Disease"/>
            <person name="Wu L."/>
            <person name="Ma J."/>
        </authorList>
    </citation>
    <scope>NUCLEOTIDE SEQUENCE [LARGE SCALE GENOMIC DNA]</scope>
    <source>
        <strain evidence="3">JCM 31921</strain>
    </source>
</reference>
<evidence type="ECO:0000313" key="3">
    <source>
        <dbReference type="Proteomes" id="UP001501410"/>
    </source>
</evidence>
<organism evidence="2 3">
    <name type="scientific">Rurimicrobium arvi</name>
    <dbReference type="NCBI Taxonomy" id="2049916"/>
    <lineage>
        <taxon>Bacteria</taxon>
        <taxon>Pseudomonadati</taxon>
        <taxon>Bacteroidota</taxon>
        <taxon>Chitinophagia</taxon>
        <taxon>Chitinophagales</taxon>
        <taxon>Chitinophagaceae</taxon>
        <taxon>Rurimicrobium</taxon>
    </lineage>
</organism>
<proteinExistence type="predicted"/>
<sequence length="408" mass="45022">MKKIRFVIMATGLVAIACTMQSCKKDNAGPKATNTRTDATKNSTAKTLTTTEVNGFITEVNNFLPYVESVANNPDSQLPGTLPSEISDEDAIRYLENAFNFTYALQENQLQKVYIDNFSITLPKNVNGKVNMKELASKFIEAYNHVKQTYLNLACPEDEKVLRVVDVDLVSSNNGSLSLKLTSTYEWHFDATTAVPSATAISVPSGQWARFGSMGGNNITSVDPLGSGGAPEIVSVVLRANYGGYLFLKGATPKSKYSRFLVSNIEDVFFGFGAWDSKADLPSSAPRNPWLLKHWGVALSGMPVCLKDYNSLVFNMAPHAKTPPFLPFPDPLTDDLLNYMITWNEWVLRDKEVKLGKSLYSLTFDEGLISTLMTSSYAMYTTYANVYDRLSTPPLSRYTPVSGIISVF</sequence>
<keyword evidence="1" id="KW-0732">Signal</keyword>
<protein>
    <submittedName>
        <fullName evidence="2">Uncharacterized protein</fullName>
    </submittedName>
</protein>
<dbReference type="EMBL" id="BAABEZ010000022">
    <property type="protein sequence ID" value="GAA4454471.1"/>
    <property type="molecule type" value="Genomic_DNA"/>
</dbReference>
<gene>
    <name evidence="2" type="ORF">GCM10023092_16540</name>
</gene>
<keyword evidence="3" id="KW-1185">Reference proteome</keyword>
<dbReference type="Proteomes" id="UP001501410">
    <property type="component" value="Unassembled WGS sequence"/>
</dbReference>
<name>A0ABP8MQN1_9BACT</name>
<feature type="signal peptide" evidence="1">
    <location>
        <begin position="1"/>
        <end position="17"/>
    </location>
</feature>
<dbReference type="RefSeq" id="WP_344825270.1">
    <property type="nucleotide sequence ID" value="NZ_BAABEZ010000022.1"/>
</dbReference>
<comment type="caution">
    <text evidence="2">The sequence shown here is derived from an EMBL/GenBank/DDBJ whole genome shotgun (WGS) entry which is preliminary data.</text>
</comment>